<feature type="compositionally biased region" description="Basic and acidic residues" evidence="1">
    <location>
        <begin position="185"/>
        <end position="196"/>
    </location>
</feature>
<dbReference type="InterPro" id="IPR028087">
    <property type="entry name" value="Tad_N"/>
</dbReference>
<dbReference type="RefSeq" id="WP_158930662.1">
    <property type="nucleotide sequence ID" value="NZ_CP047020.1"/>
</dbReference>
<feature type="domain" description="Putative Flp pilus-assembly TadG-like N-terminal" evidence="3">
    <location>
        <begin position="9"/>
        <end position="56"/>
    </location>
</feature>
<evidence type="ECO:0000256" key="2">
    <source>
        <dbReference type="SAM" id="Phobius"/>
    </source>
</evidence>
<protein>
    <recommendedName>
        <fullName evidence="3">Putative Flp pilus-assembly TadG-like N-terminal domain-containing protein</fullName>
    </recommendedName>
</protein>
<keyword evidence="5" id="KW-1185">Reference proteome</keyword>
<evidence type="ECO:0000313" key="4">
    <source>
        <dbReference type="EMBL" id="QHA09861.1"/>
    </source>
</evidence>
<evidence type="ECO:0000256" key="1">
    <source>
        <dbReference type="SAM" id="MobiDB-lite"/>
    </source>
</evidence>
<dbReference type="EMBL" id="CP047020">
    <property type="protein sequence ID" value="QHA09861.1"/>
    <property type="molecule type" value="Genomic_DNA"/>
</dbReference>
<dbReference type="Proteomes" id="UP000436138">
    <property type="component" value="Chromosome"/>
</dbReference>
<keyword evidence="2" id="KW-1133">Transmembrane helix</keyword>
<dbReference type="KEGG" id="sbro:GQF42_27570"/>
<evidence type="ECO:0000313" key="5">
    <source>
        <dbReference type="Proteomes" id="UP000436138"/>
    </source>
</evidence>
<proteinExistence type="predicted"/>
<gene>
    <name evidence="4" type="ORF">GQF42_27570</name>
</gene>
<keyword evidence="2" id="KW-0812">Transmembrane</keyword>
<accession>A0A6I6NHR1</accession>
<evidence type="ECO:0000259" key="3">
    <source>
        <dbReference type="Pfam" id="PF13400"/>
    </source>
</evidence>
<dbReference type="Pfam" id="PF13400">
    <property type="entry name" value="Tad"/>
    <property type="match status" value="1"/>
</dbReference>
<sequence length="196" mass="20986">MISPHSDAGQAFPIYITVVAGLLFLALAYLAVGQASVNRSGAQTAADAAALAAAQNTRDQLTGAWVKVLQDPTKWQDVFDGRTVINDPCWRAVQLARQNDARLSACFSPELLKYRADVETNKSVGRSVVPGTENVKSKASATAEIEPLCKFKLPDVGAKGADLPQLTCKGKVWQVKPDDPSGLPKPEDLFDVHLAD</sequence>
<feature type="region of interest" description="Disordered" evidence="1">
    <location>
        <begin position="176"/>
        <end position="196"/>
    </location>
</feature>
<feature type="transmembrane region" description="Helical" evidence="2">
    <location>
        <begin position="12"/>
        <end position="32"/>
    </location>
</feature>
<keyword evidence="2" id="KW-0472">Membrane</keyword>
<name>A0A6I6NHR1_9ACTN</name>
<reference evidence="4 5" key="1">
    <citation type="submission" date="2019-12" db="EMBL/GenBank/DDBJ databases">
        <title>Streptomyces sp. strain T44 isolated from rhizosphere soil of Broussonetia papyrifera.</title>
        <authorList>
            <person name="Mo P."/>
        </authorList>
    </citation>
    <scope>NUCLEOTIDE SEQUENCE [LARGE SCALE GENOMIC DNA]</scope>
    <source>
        <strain evidence="4 5">T44</strain>
    </source>
</reference>
<organism evidence="4 5">
    <name type="scientific">Streptomyces broussonetiae</name>
    <dbReference type="NCBI Taxonomy" id="2686304"/>
    <lineage>
        <taxon>Bacteria</taxon>
        <taxon>Bacillati</taxon>
        <taxon>Actinomycetota</taxon>
        <taxon>Actinomycetes</taxon>
        <taxon>Kitasatosporales</taxon>
        <taxon>Streptomycetaceae</taxon>
        <taxon>Streptomyces</taxon>
    </lineage>
</organism>
<dbReference type="AlphaFoldDB" id="A0A6I6NHR1"/>